<evidence type="ECO:0000313" key="3">
    <source>
        <dbReference type="Proteomes" id="UP000693946"/>
    </source>
</evidence>
<proteinExistence type="predicted"/>
<dbReference type="EMBL" id="JAGKHQ010000005">
    <property type="protein sequence ID" value="KAG7515743.1"/>
    <property type="molecule type" value="Genomic_DNA"/>
</dbReference>
<feature type="region of interest" description="Disordered" evidence="1">
    <location>
        <begin position="1"/>
        <end position="56"/>
    </location>
</feature>
<reference evidence="2 3" key="1">
    <citation type="journal article" date="2021" name="Sci. Rep.">
        <title>Chromosome anchoring in Senegalese sole (Solea senegalensis) reveals sex-associated markers and genome rearrangements in flatfish.</title>
        <authorList>
            <person name="Guerrero-Cozar I."/>
            <person name="Gomez-Garrido J."/>
            <person name="Berbel C."/>
            <person name="Martinez-Blanch J.F."/>
            <person name="Alioto T."/>
            <person name="Claros M.G."/>
            <person name="Gagnaire P.A."/>
            <person name="Manchado M."/>
        </authorList>
    </citation>
    <scope>NUCLEOTIDE SEQUENCE [LARGE SCALE GENOMIC DNA]</scope>
    <source>
        <strain evidence="2">Sse05_10M</strain>
    </source>
</reference>
<feature type="compositionally biased region" description="Basic and acidic residues" evidence="1">
    <location>
        <begin position="27"/>
        <end position="37"/>
    </location>
</feature>
<evidence type="ECO:0000313" key="2">
    <source>
        <dbReference type="EMBL" id="KAG7515743.1"/>
    </source>
</evidence>
<sequence>IQFKGACRRGSSRSCRANTAAQGHMSQHCDIKEEQEKGNCAGGGAEKPSTTDMHTNTEWSCKEKGKKVPHVRAAKLKGAIDSTTSRPKERYPKHPQPRNVSTSLW</sequence>
<accession>A0AAV6SFP5</accession>
<dbReference type="Proteomes" id="UP000693946">
    <property type="component" value="Linkage Group LG13"/>
</dbReference>
<evidence type="ECO:0000256" key="1">
    <source>
        <dbReference type="SAM" id="MobiDB-lite"/>
    </source>
</evidence>
<feature type="non-terminal residue" evidence="2">
    <location>
        <position position="1"/>
    </location>
</feature>
<comment type="caution">
    <text evidence="2">The sequence shown here is derived from an EMBL/GenBank/DDBJ whole genome shotgun (WGS) entry which is preliminary data.</text>
</comment>
<dbReference type="AlphaFoldDB" id="A0AAV6SFP5"/>
<feature type="region of interest" description="Disordered" evidence="1">
    <location>
        <begin position="76"/>
        <end position="105"/>
    </location>
</feature>
<gene>
    <name evidence="2" type="ORF">JOB18_014955</name>
</gene>
<name>A0AAV6SFP5_SOLSE</name>
<keyword evidence="3" id="KW-1185">Reference proteome</keyword>
<protein>
    <submittedName>
        <fullName evidence="2">Uncharacterized protein</fullName>
    </submittedName>
</protein>
<organism evidence="2 3">
    <name type="scientific">Solea senegalensis</name>
    <name type="common">Senegalese sole</name>
    <dbReference type="NCBI Taxonomy" id="28829"/>
    <lineage>
        <taxon>Eukaryota</taxon>
        <taxon>Metazoa</taxon>
        <taxon>Chordata</taxon>
        <taxon>Craniata</taxon>
        <taxon>Vertebrata</taxon>
        <taxon>Euteleostomi</taxon>
        <taxon>Actinopterygii</taxon>
        <taxon>Neopterygii</taxon>
        <taxon>Teleostei</taxon>
        <taxon>Neoteleostei</taxon>
        <taxon>Acanthomorphata</taxon>
        <taxon>Carangaria</taxon>
        <taxon>Pleuronectiformes</taxon>
        <taxon>Pleuronectoidei</taxon>
        <taxon>Soleidae</taxon>
        <taxon>Solea</taxon>
    </lineage>
</organism>
<feature type="compositionally biased region" description="Basic residues" evidence="1">
    <location>
        <begin position="1"/>
        <end position="11"/>
    </location>
</feature>